<feature type="compositionally biased region" description="Basic residues" evidence="1">
    <location>
        <begin position="225"/>
        <end position="237"/>
    </location>
</feature>
<organism evidence="3">
    <name type="scientific">Acromyrmex echinatior</name>
    <name type="common">Panamanian leafcutter ant</name>
    <name type="synonym">Acromyrmex octospinosus echinatior</name>
    <dbReference type="NCBI Taxonomy" id="103372"/>
    <lineage>
        <taxon>Eukaryota</taxon>
        <taxon>Metazoa</taxon>
        <taxon>Ecdysozoa</taxon>
        <taxon>Arthropoda</taxon>
        <taxon>Hexapoda</taxon>
        <taxon>Insecta</taxon>
        <taxon>Pterygota</taxon>
        <taxon>Neoptera</taxon>
        <taxon>Endopterygota</taxon>
        <taxon>Hymenoptera</taxon>
        <taxon>Apocrita</taxon>
        <taxon>Aculeata</taxon>
        <taxon>Formicoidea</taxon>
        <taxon>Formicidae</taxon>
        <taxon>Myrmicinae</taxon>
        <taxon>Acromyrmex</taxon>
    </lineage>
</organism>
<feature type="region of interest" description="Disordered" evidence="1">
    <location>
        <begin position="113"/>
        <end position="134"/>
    </location>
</feature>
<dbReference type="AlphaFoldDB" id="F4WQC7"/>
<keyword evidence="3" id="KW-1185">Reference proteome</keyword>
<dbReference type="EMBL" id="GL888269">
    <property type="protein sequence ID" value="EGI63596.1"/>
    <property type="molecule type" value="Genomic_DNA"/>
</dbReference>
<evidence type="ECO:0000313" key="3">
    <source>
        <dbReference type="Proteomes" id="UP000007755"/>
    </source>
</evidence>
<sequence>MVRFQDRPKSQFTGGLIEGFTVLHLYTYPFLPPILADRRLATVQRSYVTIPRRVHGDTSYTIRPEHQLPSRKSSAHHQGSTGPLISLATLFNVVHERRKEFTIKLRHPGFRAGIEPRMSRNHPNGQCKQGKFKRTKPREIIRRTKVQGSKRRGDKPQLVKNYEDLRKPPTKTAYENHHDVNANRQEYVIARETFTNPSMTFVRKEFKGLNKIASVTRSPMTTVHEKKKERKRKKKRIGSAQEEWMKSALCLQNRPAASSICTQKPTATYLRPIFIIGLIKTDGHALRSLFAFLVLIGNIAAKGSAINGTGSRHEPTSIERISLTETKLVDEA</sequence>
<dbReference type="Proteomes" id="UP000007755">
    <property type="component" value="Unassembled WGS sequence"/>
</dbReference>
<evidence type="ECO:0000313" key="2">
    <source>
        <dbReference type="EMBL" id="EGI63596.1"/>
    </source>
</evidence>
<feature type="region of interest" description="Disordered" evidence="1">
    <location>
        <begin position="58"/>
        <end position="81"/>
    </location>
</feature>
<feature type="region of interest" description="Disordered" evidence="1">
    <location>
        <begin position="219"/>
        <end position="239"/>
    </location>
</feature>
<accession>F4WQC7</accession>
<feature type="compositionally biased region" description="Polar residues" evidence="1">
    <location>
        <begin position="70"/>
        <end position="81"/>
    </location>
</feature>
<name>F4WQC7_ACREC</name>
<reference evidence="2" key="1">
    <citation type="submission" date="2011-02" db="EMBL/GenBank/DDBJ databases">
        <title>The genome of the leaf-cutting ant Acromyrmex echinatior suggests key adaptations to social evolution and fungus farming.</title>
        <authorList>
            <person name="Nygaard S."/>
            <person name="Zhang G."/>
        </authorList>
    </citation>
    <scope>NUCLEOTIDE SEQUENCE</scope>
</reference>
<protein>
    <submittedName>
        <fullName evidence="2">Uncharacterized protein</fullName>
    </submittedName>
</protein>
<proteinExistence type="predicted"/>
<evidence type="ECO:0000256" key="1">
    <source>
        <dbReference type="SAM" id="MobiDB-lite"/>
    </source>
</evidence>
<gene>
    <name evidence="2" type="ORF">G5I_08002</name>
</gene>
<dbReference type="InParanoid" id="F4WQC7"/>